<keyword evidence="10 12" id="KW-0238">DNA-binding</keyword>
<dbReference type="InterPro" id="IPR045846">
    <property type="entry name" value="POLBc_alpha"/>
</dbReference>
<feature type="domain" description="Zinc finger DNA-directed DNA polymerase family B alpha" evidence="16">
    <location>
        <begin position="1358"/>
        <end position="1552"/>
    </location>
</feature>
<dbReference type="InterPro" id="IPR015088">
    <property type="entry name" value="Znf_DNA-dir_DNA_pol_B_alpha"/>
</dbReference>
<dbReference type="InterPro" id="IPR023211">
    <property type="entry name" value="DNA_pol_palm_dom_sf"/>
</dbReference>
<protein>
    <recommendedName>
        <fullName evidence="12">DNA polymerase</fullName>
        <ecNumber evidence="12">2.7.7.7</ecNumber>
    </recommendedName>
</protein>
<dbReference type="GO" id="GO:0005634">
    <property type="term" value="C:nucleus"/>
    <property type="evidence" value="ECO:0007669"/>
    <property type="project" value="UniProtKB-SubCell"/>
</dbReference>
<dbReference type="Proteomes" id="UP001530400">
    <property type="component" value="Unassembled WGS sequence"/>
</dbReference>
<evidence type="ECO:0000256" key="1">
    <source>
        <dbReference type="ARBA" id="ARBA00004123"/>
    </source>
</evidence>
<feature type="region of interest" description="Disordered" evidence="13">
    <location>
        <begin position="295"/>
        <end position="324"/>
    </location>
</feature>
<evidence type="ECO:0000256" key="9">
    <source>
        <dbReference type="ARBA" id="ARBA00022932"/>
    </source>
</evidence>
<dbReference type="Gene3D" id="3.30.70.2820">
    <property type="match status" value="1"/>
</dbReference>
<dbReference type="PRINTS" id="PR00106">
    <property type="entry name" value="DNAPOLB"/>
</dbReference>
<comment type="caution">
    <text evidence="18">The sequence shown here is derived from an EMBL/GenBank/DDBJ whole genome shotgun (WGS) entry which is preliminary data.</text>
</comment>
<feature type="compositionally biased region" description="Basic and acidic residues" evidence="13">
    <location>
        <begin position="313"/>
        <end position="324"/>
    </location>
</feature>
<evidence type="ECO:0000256" key="10">
    <source>
        <dbReference type="ARBA" id="ARBA00023125"/>
    </source>
</evidence>
<dbReference type="InterPro" id="IPR017964">
    <property type="entry name" value="DNA-dir_DNA_pol_B_CS"/>
</dbReference>
<dbReference type="GO" id="GO:0008270">
    <property type="term" value="F:zinc ion binding"/>
    <property type="evidence" value="ECO:0007669"/>
    <property type="project" value="UniProtKB-KW"/>
</dbReference>
<keyword evidence="19" id="KW-1185">Reference proteome</keyword>
<comment type="subcellular location">
    <subcellularLocation>
        <location evidence="1">Nucleus</location>
    </subcellularLocation>
</comment>
<comment type="similarity">
    <text evidence="2 12">Belongs to the DNA polymerase type-B family.</text>
</comment>
<dbReference type="GO" id="GO:0003887">
    <property type="term" value="F:DNA-directed DNA polymerase activity"/>
    <property type="evidence" value="ECO:0007669"/>
    <property type="project" value="UniProtKB-KW"/>
</dbReference>
<proteinExistence type="inferred from homology"/>
<evidence type="ECO:0000256" key="5">
    <source>
        <dbReference type="ARBA" id="ARBA00022705"/>
    </source>
</evidence>
<dbReference type="SUPFAM" id="SSF53098">
    <property type="entry name" value="Ribonuclease H-like"/>
    <property type="match status" value="1"/>
</dbReference>
<dbReference type="Pfam" id="PF12254">
    <property type="entry name" value="DNA_pol_alpha_N"/>
    <property type="match status" value="1"/>
</dbReference>
<dbReference type="InterPro" id="IPR006172">
    <property type="entry name" value="DNA-dir_DNA_pol_B"/>
</dbReference>
<feature type="compositionally biased region" description="Acidic residues" evidence="13">
    <location>
        <begin position="245"/>
        <end position="268"/>
    </location>
</feature>
<gene>
    <name evidence="18" type="ORF">ACHAWO_008416</name>
</gene>
<dbReference type="EC" id="2.7.7.7" evidence="12"/>
<evidence type="ECO:0000256" key="7">
    <source>
        <dbReference type="ARBA" id="ARBA00022771"/>
    </source>
</evidence>
<dbReference type="Pfam" id="PF00136">
    <property type="entry name" value="DNA_pol_B"/>
    <property type="match status" value="1"/>
</dbReference>
<reference evidence="18 19" key="1">
    <citation type="submission" date="2024-10" db="EMBL/GenBank/DDBJ databases">
        <title>Updated reference genomes for cyclostephanoid diatoms.</title>
        <authorList>
            <person name="Roberts W.R."/>
            <person name="Alverson A.J."/>
        </authorList>
    </citation>
    <scope>NUCLEOTIDE SEQUENCE [LARGE SCALE GENOMIC DNA]</scope>
    <source>
        <strain evidence="18 19">AJA010-31</strain>
    </source>
</reference>
<dbReference type="CDD" id="cd05776">
    <property type="entry name" value="DNA_polB_alpha_exo"/>
    <property type="match status" value="1"/>
</dbReference>
<keyword evidence="4 12" id="KW-0548">Nucleotidyltransferase</keyword>
<evidence type="ECO:0000259" key="16">
    <source>
        <dbReference type="Pfam" id="PF08996"/>
    </source>
</evidence>
<feature type="domain" description="DNA-directed DNA polymerase family B multifunctional" evidence="14">
    <location>
        <begin position="865"/>
        <end position="1319"/>
    </location>
</feature>
<feature type="compositionally biased region" description="Basic residues" evidence="13">
    <location>
        <begin position="209"/>
        <end position="223"/>
    </location>
</feature>
<dbReference type="Gene3D" id="1.10.3200.20">
    <property type="entry name" value="DNA Polymerase alpha, zinc finger"/>
    <property type="match status" value="1"/>
</dbReference>
<evidence type="ECO:0000256" key="6">
    <source>
        <dbReference type="ARBA" id="ARBA00022723"/>
    </source>
</evidence>
<dbReference type="Gene3D" id="3.90.1600.10">
    <property type="entry name" value="Palm domain of DNA polymerase"/>
    <property type="match status" value="2"/>
</dbReference>
<organism evidence="18 19">
    <name type="scientific">Cyclotella atomus</name>
    <dbReference type="NCBI Taxonomy" id="382360"/>
    <lineage>
        <taxon>Eukaryota</taxon>
        <taxon>Sar</taxon>
        <taxon>Stramenopiles</taxon>
        <taxon>Ochrophyta</taxon>
        <taxon>Bacillariophyta</taxon>
        <taxon>Coscinodiscophyceae</taxon>
        <taxon>Thalassiosirophycidae</taxon>
        <taxon>Stephanodiscales</taxon>
        <taxon>Stephanodiscaceae</taxon>
        <taxon>Cyclotella</taxon>
    </lineage>
</organism>
<dbReference type="SUPFAM" id="SSF56672">
    <property type="entry name" value="DNA/RNA polymerases"/>
    <property type="match status" value="1"/>
</dbReference>
<keyword evidence="9 12" id="KW-0239">DNA-directed DNA polymerase</keyword>
<dbReference type="Gene3D" id="3.30.420.10">
    <property type="entry name" value="Ribonuclease H-like superfamily/Ribonuclease H"/>
    <property type="match status" value="1"/>
</dbReference>
<feature type="compositionally biased region" description="Basic and acidic residues" evidence="13">
    <location>
        <begin position="132"/>
        <end position="143"/>
    </location>
</feature>
<dbReference type="GO" id="GO:0003677">
    <property type="term" value="F:DNA binding"/>
    <property type="evidence" value="ECO:0007669"/>
    <property type="project" value="UniProtKB-KW"/>
</dbReference>
<feature type="domain" description="DNA polymerase alpha catalytic subunit N-terminal" evidence="17">
    <location>
        <begin position="13"/>
        <end position="92"/>
    </location>
</feature>
<dbReference type="InterPro" id="IPR012337">
    <property type="entry name" value="RNaseH-like_sf"/>
</dbReference>
<evidence type="ECO:0000256" key="2">
    <source>
        <dbReference type="ARBA" id="ARBA00005755"/>
    </source>
</evidence>
<evidence type="ECO:0000259" key="14">
    <source>
        <dbReference type="Pfam" id="PF00136"/>
    </source>
</evidence>
<evidence type="ECO:0000256" key="8">
    <source>
        <dbReference type="ARBA" id="ARBA00022833"/>
    </source>
</evidence>
<evidence type="ECO:0000256" key="3">
    <source>
        <dbReference type="ARBA" id="ARBA00022679"/>
    </source>
</evidence>
<dbReference type="Gene3D" id="1.10.132.60">
    <property type="entry name" value="DNA polymerase family B, C-terminal domain"/>
    <property type="match status" value="1"/>
</dbReference>
<dbReference type="PANTHER" id="PTHR45861">
    <property type="entry name" value="DNA POLYMERASE ALPHA CATALYTIC SUBUNIT"/>
    <property type="match status" value="1"/>
</dbReference>
<keyword evidence="3 12" id="KW-0808">Transferase</keyword>
<feature type="domain" description="DNA-directed DNA polymerase family B exonuclease" evidence="15">
    <location>
        <begin position="546"/>
        <end position="800"/>
    </location>
</feature>
<dbReference type="NCBIfam" id="TIGR00592">
    <property type="entry name" value="pol2"/>
    <property type="match status" value="1"/>
</dbReference>
<evidence type="ECO:0000256" key="11">
    <source>
        <dbReference type="ARBA" id="ARBA00023242"/>
    </source>
</evidence>
<keyword evidence="6" id="KW-0479">Metal-binding</keyword>
<accession>A0ABD3NNQ8</accession>
<evidence type="ECO:0000256" key="12">
    <source>
        <dbReference type="RuleBase" id="RU000442"/>
    </source>
</evidence>
<dbReference type="SMART" id="SM00486">
    <property type="entry name" value="POLBc"/>
    <property type="match status" value="1"/>
</dbReference>
<sequence length="1562" mass="175082">MSRKATKKAALASLKSARLSGLTRSNASDDEDADDQAGPKSALDAVQFSDPEDVYETLTESEYRAYVERKREREDFVVDDDGLGYHDDGEYDIRTFGGEGENNGDSWKKKKRGNGTAALTKEALRRARKNKAAGEGKEEKETKTSTMWDFVNKGVSNTSTSTKRREDATSRGGDNLDDLLSGLDDVVSTRPRASNKGRKDRRSYETPAKRRRHDVGSARRRRERTPERHERETEDEPIDFNQAFDDGDDDKGYDAPEVDFGGDDNGDVFMEEAEPAKEEKVEEESKDEEEKLAEAVQTASRTRKPGRLAAAAKAKEEKEAAEKQAKLLEEQRAKELASMPPKEKTVKFVEDVKLDSSSTSFRPDSIAAAAASSDVITGNNDLEAIVQKEANVEMTEADDNSEATGPRRYLDVFWLDASERNGVVYLYGKVKVPNAGNETFQSCCVTIPNNFRNLFVLPRVQSDSEDGERHSITDVYGEMESVLRPSCIPRVQGASWSAKPVKRSYAFEDPAIPRGQCEYLKVIYDAKYPVPEREVCMKGGQTFEKILGASAPTLENFLVKRRLMGPGWLRIYDPQAVKGNVSWCKWECTVEGPKSIKRLDLVTEGGEKVTVPPPPPVSTVSIKFKTVVNPNTQKLEIVCVSAICHSRVLLDSASDESTKHMTQLTLVRPLAGPESNGTMPQFPRDMEKEMKRMPGLSKSPNERALLSRFFAQIGNWDPDILVSHNGWGHDIDVLLSRCVELKVNMWSKIGRRVQLKLPPASQFGNGKDWAIASALDGRILCDTFVSAKELLRETSYSLTNLTSTLLKETRDEIEQVDIPLWCRNGQHFVDLANHTLKDAQLVQKLMFKLQILPLTKQLTNIAGNLWARTMKGNRAERNEYLLLHEFHQLKYLVPEKRTAKQRKEDLGDDDDTGNGKAKYSGGLVLDPKKGLYDSFILLLDFNSLYPSLIQEYNLCFTTMEWAKSTSSADAGENEQQGDQLPPLPDDTLERGVLPRVIKTLVERRRNVKKMIKSEKNPDKLEELDIRQKAIKLTANSMYGCLGFTHSRFCAQPIAALVTAMGRETLKRTVDLAQTSIGLEVIYGDTDSIMINTGIKDLADYGKVLELGNKVKREVNKLYKTLELEIDGVFSSMLLLKKKKYAAVTFSMGPDGKPIKGKETKGLDLVRRDWCIQSKESGSYVLDQILSGLEKETVINNIHEHLESVAEKMRAGELPLEKYVITKGLNKHPNDYPDAKSLPHVFVAKKMLTDKRAVSIGDHIPYVITKEEQIAEPTAKKSLVAERACHPEDITRSNGVLQPDVEWYLTQQILPPITRLCEPIEELTQSALAGKLGLDTSKYNHMVNTNVDEDDLVDYTPQSSLSDEERFKDVEKLFITCASCNESSEFRGVVSVTVENGVPIFKSGLCCSNPGCNAKNWGEADEIVCMSKVVNKMNITKKKQQQLYYEGLNRCDDPMCGLETTQLSVFEGCCLKQHCNGRMKTVYDEAALQTQIKYLDSLFDIGHACKQLLKANAFLTEKELYRNVQDKEAFQLLHSLSNRALKGNGYNWVHMGDFCTPLAVHDQ</sequence>
<dbReference type="InterPro" id="IPR024647">
    <property type="entry name" value="DNA_pol_a_cat_su_N"/>
</dbReference>
<evidence type="ECO:0000256" key="13">
    <source>
        <dbReference type="SAM" id="MobiDB-lite"/>
    </source>
</evidence>
<comment type="catalytic activity">
    <reaction evidence="12">
        <text>DNA(n) + a 2'-deoxyribonucleoside 5'-triphosphate = DNA(n+1) + diphosphate</text>
        <dbReference type="Rhea" id="RHEA:22508"/>
        <dbReference type="Rhea" id="RHEA-COMP:17339"/>
        <dbReference type="Rhea" id="RHEA-COMP:17340"/>
        <dbReference type="ChEBI" id="CHEBI:33019"/>
        <dbReference type="ChEBI" id="CHEBI:61560"/>
        <dbReference type="ChEBI" id="CHEBI:173112"/>
        <dbReference type="EC" id="2.7.7.7"/>
    </reaction>
</comment>
<evidence type="ECO:0000259" key="17">
    <source>
        <dbReference type="Pfam" id="PF12254"/>
    </source>
</evidence>
<dbReference type="CDD" id="cd05532">
    <property type="entry name" value="POLBc_alpha"/>
    <property type="match status" value="1"/>
</dbReference>
<keyword evidence="11" id="KW-0539">Nucleus</keyword>
<dbReference type="InterPro" id="IPR043502">
    <property type="entry name" value="DNA/RNA_pol_sf"/>
</dbReference>
<dbReference type="InterPro" id="IPR038256">
    <property type="entry name" value="Pol_alpha_znc_sf"/>
</dbReference>
<keyword evidence="7" id="KW-0863">Zinc-finger</keyword>
<keyword evidence="5 12" id="KW-0235">DNA replication</keyword>
<dbReference type="InterPro" id="IPR006133">
    <property type="entry name" value="DNA-dir_DNA_pol_B_exonuc"/>
</dbReference>
<dbReference type="InterPro" id="IPR042087">
    <property type="entry name" value="DNA_pol_B_thumb"/>
</dbReference>
<dbReference type="PROSITE" id="PS00116">
    <property type="entry name" value="DNA_POLYMERASE_B"/>
    <property type="match status" value="1"/>
</dbReference>
<dbReference type="PANTHER" id="PTHR45861:SF1">
    <property type="entry name" value="DNA POLYMERASE ALPHA CATALYTIC SUBUNIT"/>
    <property type="match status" value="1"/>
</dbReference>
<feature type="region of interest" description="Disordered" evidence="13">
    <location>
        <begin position="900"/>
        <end position="919"/>
    </location>
</feature>
<keyword evidence="8" id="KW-0862">Zinc</keyword>
<name>A0ABD3NNQ8_9STRA</name>
<evidence type="ECO:0000313" key="19">
    <source>
        <dbReference type="Proteomes" id="UP001530400"/>
    </source>
</evidence>
<dbReference type="FunFam" id="1.10.132.60:FF:000004">
    <property type="entry name" value="DNA polymerase"/>
    <property type="match status" value="1"/>
</dbReference>
<feature type="region of interest" description="Disordered" evidence="13">
    <location>
        <begin position="19"/>
        <end position="54"/>
    </location>
</feature>
<dbReference type="GO" id="GO:0006260">
    <property type="term" value="P:DNA replication"/>
    <property type="evidence" value="ECO:0007669"/>
    <property type="project" value="UniProtKB-KW"/>
</dbReference>
<evidence type="ECO:0000313" key="18">
    <source>
        <dbReference type="EMBL" id="KAL3776771.1"/>
    </source>
</evidence>
<dbReference type="Gene3D" id="2.40.50.730">
    <property type="match status" value="1"/>
</dbReference>
<dbReference type="Pfam" id="PF08996">
    <property type="entry name" value="zf-DNA_Pol"/>
    <property type="match status" value="1"/>
</dbReference>
<feature type="region of interest" description="Disordered" evidence="13">
    <location>
        <begin position="94"/>
        <end position="268"/>
    </location>
</feature>
<dbReference type="EMBL" id="JALLPJ020001081">
    <property type="protein sequence ID" value="KAL3776771.1"/>
    <property type="molecule type" value="Genomic_DNA"/>
</dbReference>
<dbReference type="InterPro" id="IPR006134">
    <property type="entry name" value="DNA-dir_DNA_pol_B_multi_dom"/>
</dbReference>
<dbReference type="Pfam" id="PF03104">
    <property type="entry name" value="DNA_pol_B_exo1"/>
    <property type="match status" value="1"/>
</dbReference>
<dbReference type="InterPro" id="IPR036397">
    <property type="entry name" value="RNaseH_sf"/>
</dbReference>
<evidence type="ECO:0000259" key="15">
    <source>
        <dbReference type="Pfam" id="PF03104"/>
    </source>
</evidence>
<evidence type="ECO:0000256" key="4">
    <source>
        <dbReference type="ARBA" id="ARBA00022695"/>
    </source>
</evidence>